<sequence>MTVHPRRRGCRGCRGPGESHGWDRPRAGQQGVRGVAAAAGAYQLGRGGDGRRAGETGPMLARRHTTPGGYEGRGCPPGRMRAARHAPRCGVAERDIAALRAGSRTIRSDHNDCPPPRFGRAFKARMARPVGEGGRAARRRGHGPGSAGSQHTSRKLTLRDGAPGCDIPSMP</sequence>
<feature type="compositionally biased region" description="Basic residues" evidence="1">
    <location>
        <begin position="1"/>
        <end position="11"/>
    </location>
</feature>
<feature type="region of interest" description="Disordered" evidence="1">
    <location>
        <begin position="126"/>
        <end position="171"/>
    </location>
</feature>
<gene>
    <name evidence="2" type="ORF">FRACA_990003</name>
</gene>
<dbReference type="EMBL" id="FZMO01000568">
    <property type="protein sequence ID" value="SNQ52263.1"/>
    <property type="molecule type" value="Genomic_DNA"/>
</dbReference>
<organism evidence="2 3">
    <name type="scientific">Frankia canadensis</name>
    <dbReference type="NCBI Taxonomy" id="1836972"/>
    <lineage>
        <taxon>Bacteria</taxon>
        <taxon>Bacillati</taxon>
        <taxon>Actinomycetota</taxon>
        <taxon>Actinomycetes</taxon>
        <taxon>Frankiales</taxon>
        <taxon>Frankiaceae</taxon>
        <taxon>Frankia</taxon>
    </lineage>
</organism>
<dbReference type="AlphaFoldDB" id="A0A2I2L2V9"/>
<feature type="region of interest" description="Disordered" evidence="1">
    <location>
        <begin position="1"/>
        <end position="30"/>
    </location>
</feature>
<evidence type="ECO:0000313" key="2">
    <source>
        <dbReference type="EMBL" id="SNQ52263.1"/>
    </source>
</evidence>
<reference evidence="2 3" key="1">
    <citation type="submission" date="2017-06" db="EMBL/GenBank/DDBJ databases">
        <authorList>
            <person name="Kim H.J."/>
            <person name="Triplett B.A."/>
        </authorList>
    </citation>
    <scope>NUCLEOTIDE SEQUENCE [LARGE SCALE GENOMIC DNA]</scope>
    <source>
        <strain evidence="2">FRACA_ARgP5</strain>
    </source>
</reference>
<proteinExistence type="predicted"/>
<keyword evidence="3" id="KW-1185">Reference proteome</keyword>
<evidence type="ECO:0000313" key="3">
    <source>
        <dbReference type="Proteomes" id="UP000234331"/>
    </source>
</evidence>
<accession>A0A2I2L2V9</accession>
<evidence type="ECO:0000256" key="1">
    <source>
        <dbReference type="SAM" id="MobiDB-lite"/>
    </source>
</evidence>
<name>A0A2I2L2V9_9ACTN</name>
<dbReference type="Proteomes" id="UP000234331">
    <property type="component" value="Unassembled WGS sequence"/>
</dbReference>
<feature type="region of interest" description="Disordered" evidence="1">
    <location>
        <begin position="44"/>
        <end position="86"/>
    </location>
</feature>
<protein>
    <submittedName>
        <fullName evidence="2">Uncharacterized protein</fullName>
    </submittedName>
</protein>